<keyword evidence="1" id="KW-0472">Membrane</keyword>
<accession>A0AAV8Z7A2</accession>
<keyword evidence="1" id="KW-1133">Transmembrane helix</keyword>
<evidence type="ECO:0000313" key="2">
    <source>
        <dbReference type="EMBL" id="KAJ8959775.1"/>
    </source>
</evidence>
<evidence type="ECO:0000313" key="3">
    <source>
        <dbReference type="Proteomes" id="UP001162156"/>
    </source>
</evidence>
<name>A0AAV8Z7A2_9CUCU</name>
<dbReference type="EMBL" id="JANEYF010001674">
    <property type="protein sequence ID" value="KAJ8959775.1"/>
    <property type="molecule type" value="Genomic_DNA"/>
</dbReference>
<proteinExistence type="predicted"/>
<keyword evidence="1" id="KW-0812">Transmembrane</keyword>
<sequence length="66" mass="7489">MTMVNYTYVDANSVKLIPDSSRPVFFWIILIISVVTLVGNVFAIKSVAKKVILNNKNGSWCMFFIM</sequence>
<protein>
    <submittedName>
        <fullName evidence="2">Uncharacterized protein</fullName>
    </submittedName>
</protein>
<reference evidence="2" key="1">
    <citation type="journal article" date="2023" name="Insect Mol. Biol.">
        <title>Genome sequencing provides insights into the evolution of gene families encoding plant cell wall-degrading enzymes in longhorned beetles.</title>
        <authorList>
            <person name="Shin N.R."/>
            <person name="Okamura Y."/>
            <person name="Kirsch R."/>
            <person name="Pauchet Y."/>
        </authorList>
    </citation>
    <scope>NUCLEOTIDE SEQUENCE</scope>
    <source>
        <strain evidence="2">RBIC_L_NR</strain>
    </source>
</reference>
<organism evidence="2 3">
    <name type="scientific">Rhamnusium bicolor</name>
    <dbReference type="NCBI Taxonomy" id="1586634"/>
    <lineage>
        <taxon>Eukaryota</taxon>
        <taxon>Metazoa</taxon>
        <taxon>Ecdysozoa</taxon>
        <taxon>Arthropoda</taxon>
        <taxon>Hexapoda</taxon>
        <taxon>Insecta</taxon>
        <taxon>Pterygota</taxon>
        <taxon>Neoptera</taxon>
        <taxon>Endopterygota</taxon>
        <taxon>Coleoptera</taxon>
        <taxon>Polyphaga</taxon>
        <taxon>Cucujiformia</taxon>
        <taxon>Chrysomeloidea</taxon>
        <taxon>Cerambycidae</taxon>
        <taxon>Lepturinae</taxon>
        <taxon>Rhagiini</taxon>
        <taxon>Rhamnusium</taxon>
    </lineage>
</organism>
<feature type="transmembrane region" description="Helical" evidence="1">
    <location>
        <begin position="24"/>
        <end position="44"/>
    </location>
</feature>
<dbReference type="Proteomes" id="UP001162156">
    <property type="component" value="Unassembled WGS sequence"/>
</dbReference>
<dbReference type="AlphaFoldDB" id="A0AAV8Z7A2"/>
<evidence type="ECO:0000256" key="1">
    <source>
        <dbReference type="SAM" id="Phobius"/>
    </source>
</evidence>
<comment type="caution">
    <text evidence="2">The sequence shown here is derived from an EMBL/GenBank/DDBJ whole genome shotgun (WGS) entry which is preliminary data.</text>
</comment>
<gene>
    <name evidence="2" type="ORF">NQ314_006205</name>
</gene>
<keyword evidence="3" id="KW-1185">Reference proteome</keyword>